<dbReference type="Proteomes" id="UP000762676">
    <property type="component" value="Unassembled WGS sequence"/>
</dbReference>
<dbReference type="AlphaFoldDB" id="A0AAV4EBS2"/>
<evidence type="ECO:0000256" key="1">
    <source>
        <dbReference type="SAM" id="Phobius"/>
    </source>
</evidence>
<evidence type="ECO:0000313" key="3">
    <source>
        <dbReference type="Proteomes" id="UP000762676"/>
    </source>
</evidence>
<keyword evidence="1" id="KW-0812">Transmembrane</keyword>
<protein>
    <submittedName>
        <fullName evidence="2">Uncharacterized protein</fullName>
    </submittedName>
</protein>
<keyword evidence="3" id="KW-1185">Reference proteome</keyword>
<feature type="transmembrane region" description="Helical" evidence="1">
    <location>
        <begin position="61"/>
        <end position="83"/>
    </location>
</feature>
<reference evidence="2 3" key="1">
    <citation type="journal article" date="2021" name="Elife">
        <title>Chloroplast acquisition without the gene transfer in kleptoplastic sea slugs, Plakobranchus ocellatus.</title>
        <authorList>
            <person name="Maeda T."/>
            <person name="Takahashi S."/>
            <person name="Yoshida T."/>
            <person name="Shimamura S."/>
            <person name="Takaki Y."/>
            <person name="Nagai Y."/>
            <person name="Toyoda A."/>
            <person name="Suzuki Y."/>
            <person name="Arimoto A."/>
            <person name="Ishii H."/>
            <person name="Satoh N."/>
            <person name="Nishiyama T."/>
            <person name="Hasebe M."/>
            <person name="Maruyama T."/>
            <person name="Minagawa J."/>
            <person name="Obokata J."/>
            <person name="Shigenobu S."/>
        </authorList>
    </citation>
    <scope>NUCLEOTIDE SEQUENCE [LARGE SCALE GENOMIC DNA]</scope>
</reference>
<proteinExistence type="predicted"/>
<keyword evidence="1" id="KW-1133">Transmembrane helix</keyword>
<gene>
    <name evidence="2" type="ORF">ElyMa_001756900</name>
</gene>
<keyword evidence="1" id="KW-0472">Membrane</keyword>
<sequence>MAMSAIETFKTFETSGGGLTSPTCMWSIQRCRELFVLKFISTRVWNMYGSHDSSSSSGTTIIIIITIITTIIIIIIIIINIIIIIAVVVIVAAVVAVIPVVVIRLVVVAGATFSRNH</sequence>
<evidence type="ECO:0000313" key="2">
    <source>
        <dbReference type="EMBL" id="GFR57941.1"/>
    </source>
</evidence>
<dbReference type="EMBL" id="BMAT01003578">
    <property type="protein sequence ID" value="GFR57941.1"/>
    <property type="molecule type" value="Genomic_DNA"/>
</dbReference>
<comment type="caution">
    <text evidence="2">The sequence shown here is derived from an EMBL/GenBank/DDBJ whole genome shotgun (WGS) entry which is preliminary data.</text>
</comment>
<organism evidence="2 3">
    <name type="scientific">Elysia marginata</name>
    <dbReference type="NCBI Taxonomy" id="1093978"/>
    <lineage>
        <taxon>Eukaryota</taxon>
        <taxon>Metazoa</taxon>
        <taxon>Spiralia</taxon>
        <taxon>Lophotrochozoa</taxon>
        <taxon>Mollusca</taxon>
        <taxon>Gastropoda</taxon>
        <taxon>Heterobranchia</taxon>
        <taxon>Euthyneura</taxon>
        <taxon>Panpulmonata</taxon>
        <taxon>Sacoglossa</taxon>
        <taxon>Placobranchoidea</taxon>
        <taxon>Plakobranchidae</taxon>
        <taxon>Elysia</taxon>
    </lineage>
</organism>
<accession>A0AAV4EBS2</accession>
<feature type="transmembrane region" description="Helical" evidence="1">
    <location>
        <begin position="89"/>
        <end position="113"/>
    </location>
</feature>
<name>A0AAV4EBS2_9GAST</name>